<evidence type="ECO:0000313" key="2">
    <source>
        <dbReference type="Proteomes" id="UP000002945"/>
    </source>
</evidence>
<dbReference type="Proteomes" id="UP000002945">
    <property type="component" value="Unassembled WGS sequence"/>
</dbReference>
<evidence type="ECO:0000313" key="1">
    <source>
        <dbReference type="EMBL" id="EDP98104.1"/>
    </source>
</evidence>
<dbReference type="HOGENOM" id="CLU_2523227_0_0_10"/>
<dbReference type="AlphaFoldDB" id="A9DJH7"/>
<comment type="caution">
    <text evidence="1">The sequence shown here is derived from an EMBL/GenBank/DDBJ whole genome shotgun (WGS) entry which is preliminary data.</text>
</comment>
<protein>
    <submittedName>
        <fullName evidence="1">Uncharacterized protein</fullName>
    </submittedName>
</protein>
<gene>
    <name evidence="1" type="ORF">KAOT1_12842</name>
</gene>
<accession>A9DJH7</accession>
<sequence>MVKVKGKIKKRLLCRLKKYKITALAFFKYPEFISGSSPRLSELGTETSSALEVAISSNFSSKIRCKCIKIFVQTNNKKIEFYIS</sequence>
<reference evidence="1 2" key="1">
    <citation type="journal article" date="2011" name="J. Bacteriol.">
        <title>Genome sequence of the algicidal bacterium Kordia algicida OT-1.</title>
        <authorList>
            <person name="Lee H.S."/>
            <person name="Kang S.G."/>
            <person name="Kwon K.K."/>
            <person name="Lee J.H."/>
            <person name="Kim S.J."/>
        </authorList>
    </citation>
    <scope>NUCLEOTIDE SEQUENCE [LARGE SCALE GENOMIC DNA]</scope>
    <source>
        <strain evidence="1 2">OT-1</strain>
    </source>
</reference>
<dbReference type="EMBL" id="ABIB01000001">
    <property type="protein sequence ID" value="EDP98104.1"/>
    <property type="molecule type" value="Genomic_DNA"/>
</dbReference>
<keyword evidence="2" id="KW-1185">Reference proteome</keyword>
<organism evidence="1 2">
    <name type="scientific">Kordia algicida OT-1</name>
    <dbReference type="NCBI Taxonomy" id="391587"/>
    <lineage>
        <taxon>Bacteria</taxon>
        <taxon>Pseudomonadati</taxon>
        <taxon>Bacteroidota</taxon>
        <taxon>Flavobacteriia</taxon>
        <taxon>Flavobacteriales</taxon>
        <taxon>Flavobacteriaceae</taxon>
        <taxon>Kordia</taxon>
    </lineage>
</organism>
<proteinExistence type="predicted"/>
<name>A9DJH7_9FLAO</name>